<evidence type="ECO:0000259" key="2">
    <source>
        <dbReference type="Pfam" id="PF13476"/>
    </source>
</evidence>
<evidence type="ECO:0000313" key="3">
    <source>
        <dbReference type="EMBL" id="KAA8912047.1"/>
    </source>
</evidence>
<dbReference type="PANTHER" id="PTHR32114:SF2">
    <property type="entry name" value="ABC TRANSPORTER ABCH.3"/>
    <property type="match status" value="1"/>
</dbReference>
<dbReference type="Pfam" id="PF13476">
    <property type="entry name" value="AAA_23"/>
    <property type="match status" value="1"/>
</dbReference>
<dbReference type="GO" id="GO:0003677">
    <property type="term" value="F:DNA binding"/>
    <property type="evidence" value="ECO:0007669"/>
    <property type="project" value="UniProtKB-ARBA"/>
</dbReference>
<dbReference type="InterPro" id="IPR027417">
    <property type="entry name" value="P-loop_NTPase"/>
</dbReference>
<keyword evidence="4" id="KW-1185">Reference proteome</keyword>
<dbReference type="AlphaFoldDB" id="A0A5J5F685"/>
<accession>A0A5J5F685</accession>
<dbReference type="InterPro" id="IPR004843">
    <property type="entry name" value="Calcineurin-like_PHP"/>
</dbReference>
<dbReference type="GO" id="GO:0006302">
    <property type="term" value="P:double-strand break repair"/>
    <property type="evidence" value="ECO:0007669"/>
    <property type="project" value="InterPro"/>
</dbReference>
<dbReference type="SUPFAM" id="SSF56300">
    <property type="entry name" value="Metallo-dependent phosphatases"/>
    <property type="match status" value="1"/>
</dbReference>
<dbReference type="Proteomes" id="UP000326924">
    <property type="component" value="Unassembled WGS sequence"/>
</dbReference>
<reference evidence="3 4" key="1">
    <citation type="submission" date="2019-09" db="EMBL/GenBank/DDBJ databases">
        <title>Draft genome of the ectomycorrhizal ascomycete Sphaerosporella brunnea.</title>
        <authorList>
            <consortium name="DOE Joint Genome Institute"/>
            <person name="Benucci G.M."/>
            <person name="Marozzi G."/>
            <person name="Antonielli L."/>
            <person name="Sanchez S."/>
            <person name="Marco P."/>
            <person name="Wang X."/>
            <person name="Falini L.B."/>
            <person name="Barry K."/>
            <person name="Haridas S."/>
            <person name="Lipzen A."/>
            <person name="Labutti K."/>
            <person name="Grigoriev I.V."/>
            <person name="Murat C."/>
            <person name="Martin F."/>
            <person name="Albertini E."/>
            <person name="Donnini D."/>
            <person name="Bonito G."/>
        </authorList>
    </citation>
    <scope>NUCLEOTIDE SEQUENCE [LARGE SCALE GENOMIC DNA]</scope>
    <source>
        <strain evidence="3 4">Sb_GMNB300</strain>
    </source>
</reference>
<evidence type="ECO:0000259" key="1">
    <source>
        <dbReference type="Pfam" id="PF00149"/>
    </source>
</evidence>
<dbReference type="Pfam" id="PF00149">
    <property type="entry name" value="Metallophos"/>
    <property type="match status" value="1"/>
</dbReference>
<dbReference type="SUPFAM" id="SSF52540">
    <property type="entry name" value="P-loop containing nucleoside triphosphate hydrolases"/>
    <property type="match status" value="1"/>
</dbReference>
<sequence>MKLRHLPSNAIAGTGICAVRSRQLPRRHVPFVGLQCRRIATAISHTGRPAHEPIWFLLADTHIAEKTLPRLDVFFNNFFFKEFETYQPSQVLFLGDTFHIRGGTDPRHHRYFTEILERIISAPWSPQVHLLVGNHDMKNRFNRQDNSLQPFRLVSGRIHVYAETTTQTLDNYPTVFIPFHNDDQTVRKYITETASHNTVAFYHGPVNGALMNSHKPCDNAEVSPHNLEKYKQVFLGHFHTHGPVGGPGSKAVYVGSPIQSNMGDAGDTERGLVSYIPSRDVWKLHRNPFAEHFIKLPLQEASEIDGSIVAGKKIRLLVDVDASAVEVTKAREILYAFGADMVETSFEGTEPVVPEASLSTLKGETPAPVTLGDTIHDMVMSFMEMRSSQLLDSNSISLDEKRRDFFLDFMKPYQQKSPQTKAMGSVFQGDLVSIEMKNFRGLKGTTLINLDALPASEVFLISGANGSGKSTLIESIVWCLFGEFLAGKRNAVPVDEISFNNSPDCFVRLRFRNGYQFERSRRGKGKIKKVAFQIFGPDGNLEEHGHDTTSNTAYLMENILHMDLSMFKQTVVIGDNAEYFVRAAGDKGRTECLDAMFGLDFLGQMREELSVMMKELQSLITERKSREFGLKTQISENRRQWDSRKTELQKEEQREKQLQVEATKSRAEIERLRPQRLEFQRVIAEQQALLDAVDREKQAVSKVLQTWSKKQQKFIAATKPHERDRSDVDEFFRQKMMAEKAAERAAREAREAREAEERRMKEPTQIFLSLVRSVFSSIKTFLGVSPPEADMSTDEKASNDAVPVPIPEPPFYDRHLHEYILQKVDAVAHVISEQQRLLQEVLNRERSISQALRDPVTKAKKLDQSISSLELTVSSADGQLKLIASQRSDHLKRLKNCATLETQLELQLSRVRSELAEKESTLELATFWKSQLQDSERNKGAFLTHCRSAYVAHINVLIPSILKELCADSEQLLSTEQLLDFKLTPDFRLLPSPGALSLARRSRGQLTRTYLTLFLAMFVTARARMPFRPSFLFMDEIIDALDEAGLEGLRSWLAAYLRSEGGRAFLLTHREVAGGRVIQVQKTRGGETEYWLKA</sequence>
<proteinExistence type="predicted"/>
<dbReference type="InterPro" id="IPR029052">
    <property type="entry name" value="Metallo-depent_PP-like"/>
</dbReference>
<comment type="caution">
    <text evidence="3">The sequence shown here is derived from an EMBL/GenBank/DDBJ whole genome shotgun (WGS) entry which is preliminary data.</text>
</comment>
<evidence type="ECO:0000313" key="4">
    <source>
        <dbReference type="Proteomes" id="UP000326924"/>
    </source>
</evidence>
<dbReference type="OrthoDB" id="18797at2759"/>
<dbReference type="InterPro" id="IPR038729">
    <property type="entry name" value="Rad50/SbcC_AAA"/>
</dbReference>
<dbReference type="GO" id="GO:0016887">
    <property type="term" value="F:ATP hydrolysis activity"/>
    <property type="evidence" value="ECO:0007669"/>
    <property type="project" value="InterPro"/>
</dbReference>
<dbReference type="Gene3D" id="3.60.21.10">
    <property type="match status" value="1"/>
</dbReference>
<feature type="domain" description="Calcineurin-like phosphoesterase" evidence="1">
    <location>
        <begin position="58"/>
        <end position="240"/>
    </location>
</feature>
<dbReference type="EMBL" id="VXIS01000029">
    <property type="protein sequence ID" value="KAA8912047.1"/>
    <property type="molecule type" value="Genomic_DNA"/>
</dbReference>
<feature type="domain" description="Rad50/SbcC-type AAA" evidence="2">
    <location>
        <begin position="433"/>
        <end position="669"/>
    </location>
</feature>
<dbReference type="InParanoid" id="A0A5J5F685"/>
<dbReference type="PANTHER" id="PTHR32114">
    <property type="entry name" value="ABC TRANSPORTER ABCH.3"/>
    <property type="match status" value="1"/>
</dbReference>
<organism evidence="3 4">
    <name type="scientific">Sphaerosporella brunnea</name>
    <dbReference type="NCBI Taxonomy" id="1250544"/>
    <lineage>
        <taxon>Eukaryota</taxon>
        <taxon>Fungi</taxon>
        <taxon>Dikarya</taxon>
        <taxon>Ascomycota</taxon>
        <taxon>Pezizomycotina</taxon>
        <taxon>Pezizomycetes</taxon>
        <taxon>Pezizales</taxon>
        <taxon>Pyronemataceae</taxon>
        <taxon>Sphaerosporella</taxon>
    </lineage>
</organism>
<name>A0A5J5F685_9PEZI</name>
<dbReference type="Gene3D" id="3.40.50.300">
    <property type="entry name" value="P-loop containing nucleotide triphosphate hydrolases"/>
    <property type="match status" value="2"/>
</dbReference>
<gene>
    <name evidence="3" type="ORF">FN846DRAFT_934057</name>
</gene>
<protein>
    <recommendedName>
        <fullName evidence="5">P-loop containing nucleoside triphosphate hydrolase protein</fullName>
    </recommendedName>
</protein>
<evidence type="ECO:0008006" key="5">
    <source>
        <dbReference type="Google" id="ProtNLM"/>
    </source>
</evidence>